<evidence type="ECO:0000313" key="1">
    <source>
        <dbReference type="EMBL" id="KKU34223.1"/>
    </source>
</evidence>
<dbReference type="EMBL" id="LCMG01000002">
    <property type="protein sequence ID" value="KKU34223.1"/>
    <property type="molecule type" value="Genomic_DNA"/>
</dbReference>
<protein>
    <recommendedName>
        <fullName evidence="3">FG-GAP repeat protein</fullName>
    </recommendedName>
</protein>
<dbReference type="InterPro" id="IPR029455">
    <property type="entry name" value="GHL15"/>
</dbReference>
<dbReference type="Pfam" id="PF14885">
    <property type="entry name" value="GHL15"/>
    <property type="match status" value="1"/>
</dbReference>
<dbReference type="PATRIC" id="fig|1619001.3.peg.130"/>
<comment type="caution">
    <text evidence="1">The sequence shown here is derived from an EMBL/GenBank/DDBJ whole genome shotgun (WGS) entry which is preliminary data.</text>
</comment>
<dbReference type="Gene3D" id="2.130.10.130">
    <property type="entry name" value="Integrin alpha, N-terminal"/>
    <property type="match status" value="1"/>
</dbReference>
<accession>A0A0G1RW85</accession>
<dbReference type="SUPFAM" id="SSF69318">
    <property type="entry name" value="Integrin alpha N-terminal domain"/>
    <property type="match status" value="1"/>
</dbReference>
<reference evidence="1 2" key="1">
    <citation type="journal article" date="2015" name="Nature">
        <title>rRNA introns, odd ribosomes, and small enigmatic genomes across a large radiation of phyla.</title>
        <authorList>
            <person name="Brown C.T."/>
            <person name="Hug L.A."/>
            <person name="Thomas B.C."/>
            <person name="Sharon I."/>
            <person name="Castelle C.J."/>
            <person name="Singh A."/>
            <person name="Wilkins M.J."/>
            <person name="Williams K.H."/>
            <person name="Banfield J.F."/>
        </authorList>
    </citation>
    <scope>NUCLEOTIDE SEQUENCE [LARGE SCALE GENOMIC DNA]</scope>
</reference>
<evidence type="ECO:0008006" key="3">
    <source>
        <dbReference type="Google" id="ProtNLM"/>
    </source>
</evidence>
<sequence length="675" mass="74802">MIRRLIHFFTIAVLLLAPWHKASLLASDEPPSVRTANYFLMSGSTLQDENTIQTLSTFDLLVLPAEAQIYNKEFFDKIRKLNPDIILLAYIPTVSWNDRYWSDPFHDKLYEGIESDWWLTDEDGSQKSVWPGTRALNLNTNWISYLASFVDEEVISTGYWDGIFYDEVQDSITWIGDLDINQDGKNDSAAEANTLWASRYKELFSTTRSLLGSSAIMITNGSSNLSFAPYVNGRMFETFPSSNDTLTDWKNRTRDYLSFEESLTRSPINIINVNTKNTGDSNDYQSVRYGITTTLLGSGFFGFDYGDENHSQLWTYDEYDVYLGEQKGDPENLLDPHDVTITTGIWERDFENGKVVLNATSTSQTIMLDGEYEKLRGTQDPSINDGSVTSTITLASKDGIILLRPIKELTDAPFLNGSFTRVFDLEGNASRTGFFAYDASQLGGTFVVRYDLDHDGERETIAAGDTYVSIYDENGSLLSRFAPYTDLYHDGVNLAVGDLENDGSMEIVTGTEEGGGPHIRVFNSEGILINPGFFPYHESFRGGVRVAIGDLNGDGTREIICAAGDGGGPHIRITNKHGKVINPGFLAYDEDYRGGAYVASGDINGDGIDEIITGPGAGLEPWVKIFDRDGNLFSEFLGASATQKNGLLITASDIDGNGTEEIFAFTTDVFTLSSF</sequence>
<gene>
    <name evidence="1" type="ORF">UX45_C0002G0020</name>
</gene>
<proteinExistence type="predicted"/>
<organism evidence="1 2">
    <name type="scientific">Candidatus Uhrbacteria bacterium GW2011_GWF2_46_218</name>
    <dbReference type="NCBI Taxonomy" id="1619001"/>
    <lineage>
        <taxon>Bacteria</taxon>
        <taxon>Candidatus Uhriibacteriota</taxon>
    </lineage>
</organism>
<dbReference type="Proteomes" id="UP000034705">
    <property type="component" value="Unassembled WGS sequence"/>
</dbReference>
<dbReference type="InterPro" id="IPR028994">
    <property type="entry name" value="Integrin_alpha_N"/>
</dbReference>
<dbReference type="AlphaFoldDB" id="A0A0G1RW85"/>
<evidence type="ECO:0000313" key="2">
    <source>
        <dbReference type="Proteomes" id="UP000034705"/>
    </source>
</evidence>
<name>A0A0G1RW85_9BACT</name>